<dbReference type="InterPro" id="IPR014001">
    <property type="entry name" value="Helicase_ATP-bd"/>
</dbReference>
<dbReference type="Pfam" id="PF00271">
    <property type="entry name" value="Helicase_C"/>
    <property type="match status" value="1"/>
</dbReference>
<evidence type="ECO:0000259" key="5">
    <source>
        <dbReference type="PROSITE" id="PS51194"/>
    </source>
</evidence>
<keyword evidence="1" id="KW-0547">Nucleotide-binding</keyword>
<dbReference type="PROSITE" id="PS51194">
    <property type="entry name" value="HELICASE_CTER"/>
    <property type="match status" value="1"/>
</dbReference>
<dbReference type="Pfam" id="PF00270">
    <property type="entry name" value="DEAD"/>
    <property type="match status" value="1"/>
</dbReference>
<organism evidence="6 7">
    <name type="scientific">Kineococcus glutinatus</name>
    <dbReference type="NCBI Taxonomy" id="1070872"/>
    <lineage>
        <taxon>Bacteria</taxon>
        <taxon>Bacillati</taxon>
        <taxon>Actinomycetota</taxon>
        <taxon>Actinomycetes</taxon>
        <taxon>Kineosporiales</taxon>
        <taxon>Kineosporiaceae</taxon>
        <taxon>Kineococcus</taxon>
    </lineage>
</organism>
<dbReference type="InterPro" id="IPR011545">
    <property type="entry name" value="DEAD/DEAH_box_helicase_dom"/>
</dbReference>
<dbReference type="CDD" id="cd18793">
    <property type="entry name" value="SF2_C_SNF"/>
    <property type="match status" value="1"/>
</dbReference>
<evidence type="ECO:0000259" key="4">
    <source>
        <dbReference type="PROSITE" id="PS51192"/>
    </source>
</evidence>
<evidence type="ECO:0000256" key="3">
    <source>
        <dbReference type="ARBA" id="ARBA00022840"/>
    </source>
</evidence>
<evidence type="ECO:0000256" key="2">
    <source>
        <dbReference type="ARBA" id="ARBA00022801"/>
    </source>
</evidence>
<dbReference type="Gene3D" id="3.40.50.300">
    <property type="entry name" value="P-loop containing nucleotide triphosphate hydrolases"/>
    <property type="match status" value="2"/>
</dbReference>
<keyword evidence="2" id="KW-0378">Hydrolase</keyword>
<comment type="caution">
    <text evidence="6">The sequence shown here is derived from an EMBL/GenBank/DDBJ whole genome shotgun (WGS) entry which is preliminary data.</text>
</comment>
<evidence type="ECO:0000256" key="1">
    <source>
        <dbReference type="ARBA" id="ARBA00022741"/>
    </source>
</evidence>
<dbReference type="SMART" id="SM00487">
    <property type="entry name" value="DEXDc"/>
    <property type="match status" value="1"/>
</dbReference>
<protein>
    <recommendedName>
        <fullName evidence="8">Helicase-like protein</fullName>
    </recommendedName>
</protein>
<evidence type="ECO:0008006" key="8">
    <source>
        <dbReference type="Google" id="ProtNLM"/>
    </source>
</evidence>
<sequence length="463" mass="50254">MTTLTATATPAGFAGQLLPHQLDALVFLQARPRALCALATGMGKTATACGLAAWMLDTGQLHAESDSPAVVYLTDAPLLEQTAAEVRRFLPGVAAATTKETRYCDTKPSAKAVQALRERQGRAPLVVVGTYAWLLNRLESTAAAWRPALVILDEVTAVSGGGPMQRASRELAARAQRVLGLSATPYQSDPMQSFSVLETIGTPGLWARAQFASQFVTWSERYEVTPGCWVEPRPESFASPAHQEAFRAHLHALMYRVLPEETGQKLPELTRSYVWVPLHPLQRTAYEHAAARSGAPGAKAREVAGRHAGAVSSLVDELVAQLTGPYAGRQAVVFCESLEVLPLAAAALEKVGISSVTIEGKVPQTQREPAVRAFRDGHVQVLLGSRVLERGLNLQCANLLISLDSSWTEDREVQREGRIHRIGSLHEIAEHLVLLPDTPLSREKLHRVRLRGHVARSILSTRT</sequence>
<dbReference type="SMART" id="SM00490">
    <property type="entry name" value="HELICc"/>
    <property type="match status" value="1"/>
</dbReference>
<dbReference type="InterPro" id="IPR027417">
    <property type="entry name" value="P-loop_NTPase"/>
</dbReference>
<dbReference type="PROSITE" id="PS51192">
    <property type="entry name" value="HELICASE_ATP_BIND_1"/>
    <property type="match status" value="1"/>
</dbReference>
<dbReference type="Proteomes" id="UP001501195">
    <property type="component" value="Unassembled WGS sequence"/>
</dbReference>
<dbReference type="EMBL" id="BAABIL010000001">
    <property type="protein sequence ID" value="GAA4960504.1"/>
    <property type="molecule type" value="Genomic_DNA"/>
</dbReference>
<accession>A0ABP9H2F9</accession>
<dbReference type="InterPro" id="IPR001650">
    <property type="entry name" value="Helicase_C-like"/>
</dbReference>
<dbReference type="SUPFAM" id="SSF52540">
    <property type="entry name" value="P-loop containing nucleoside triphosphate hydrolases"/>
    <property type="match status" value="1"/>
</dbReference>
<dbReference type="PANTHER" id="PTHR45766:SF6">
    <property type="entry name" value="SWI_SNF-RELATED MATRIX-ASSOCIATED ACTIN-DEPENDENT REGULATOR OF CHROMATIN SUBFAMILY A-LIKE PROTEIN 1"/>
    <property type="match status" value="1"/>
</dbReference>
<evidence type="ECO:0000313" key="6">
    <source>
        <dbReference type="EMBL" id="GAA4960504.1"/>
    </source>
</evidence>
<keyword evidence="7" id="KW-1185">Reference proteome</keyword>
<reference evidence="7" key="1">
    <citation type="journal article" date="2019" name="Int. J. Syst. Evol. Microbiol.">
        <title>The Global Catalogue of Microorganisms (GCM) 10K type strain sequencing project: providing services to taxonomists for standard genome sequencing and annotation.</title>
        <authorList>
            <consortium name="The Broad Institute Genomics Platform"/>
            <consortium name="The Broad Institute Genome Sequencing Center for Infectious Disease"/>
            <person name="Wu L."/>
            <person name="Ma J."/>
        </authorList>
    </citation>
    <scope>NUCLEOTIDE SEQUENCE [LARGE SCALE GENOMIC DNA]</scope>
    <source>
        <strain evidence="7">JCM 18126</strain>
    </source>
</reference>
<feature type="domain" description="Helicase C-terminal" evidence="5">
    <location>
        <begin position="314"/>
        <end position="463"/>
    </location>
</feature>
<keyword evidence="3" id="KW-0067">ATP-binding</keyword>
<dbReference type="PANTHER" id="PTHR45766">
    <property type="entry name" value="DNA ANNEALING HELICASE AND ENDONUCLEASE ZRANB3 FAMILY MEMBER"/>
    <property type="match status" value="1"/>
</dbReference>
<proteinExistence type="predicted"/>
<evidence type="ECO:0000313" key="7">
    <source>
        <dbReference type="Proteomes" id="UP001501195"/>
    </source>
</evidence>
<dbReference type="InterPro" id="IPR049730">
    <property type="entry name" value="SNF2/RAD54-like_C"/>
</dbReference>
<dbReference type="RefSeq" id="WP_345710230.1">
    <property type="nucleotide sequence ID" value="NZ_BAABIL010000001.1"/>
</dbReference>
<gene>
    <name evidence="6" type="ORF">GCM10023225_00040</name>
</gene>
<name>A0ABP9H2F9_9ACTN</name>
<feature type="domain" description="Helicase ATP-binding" evidence="4">
    <location>
        <begin position="25"/>
        <end position="203"/>
    </location>
</feature>